<dbReference type="EMBL" id="WCZV01000031">
    <property type="protein sequence ID" value="KAB6697082.1"/>
    <property type="molecule type" value="Genomic_DNA"/>
</dbReference>
<reference evidence="9 10" key="2">
    <citation type="journal article" date="2019" name="Nat. Med.">
        <title>A library of human gut bacterial isolates paired with longitudinal multiomics data enables mechanistic microbiome research.</title>
        <authorList>
            <person name="Poyet M."/>
            <person name="Groussin M."/>
            <person name="Gibbons S.M."/>
            <person name="Avila-Pacheco J."/>
            <person name="Jiang X."/>
            <person name="Kearney S.M."/>
            <person name="Perrotta A.R."/>
            <person name="Berdy B."/>
            <person name="Zhao S."/>
            <person name="Lieberman T.D."/>
            <person name="Swanson P.K."/>
            <person name="Smith M."/>
            <person name="Roesemann S."/>
            <person name="Alexander J.E."/>
            <person name="Rich S.A."/>
            <person name="Livny J."/>
            <person name="Vlamakis H."/>
            <person name="Clish C."/>
            <person name="Bullock K."/>
            <person name="Deik A."/>
            <person name="Scott J."/>
            <person name="Pierce K.A."/>
            <person name="Xavier R.J."/>
            <person name="Alm E.J."/>
        </authorList>
    </citation>
    <scope>NUCLEOTIDE SEQUENCE [LARGE SCALE GENOMIC DNA]</scope>
    <source>
        <strain evidence="1 10">BIOML-A111</strain>
        <strain evidence="4 9">BIOML-A82</strain>
        <strain evidence="3 11">BIOML-A85</strain>
        <strain evidence="2 12">BIOML-A93</strain>
    </source>
</reference>
<evidence type="ECO:0000313" key="7">
    <source>
        <dbReference type="Proteomes" id="UP000261003"/>
    </source>
</evidence>
<organism evidence="4 9">
    <name type="scientific">Phocaeicola vulgatus</name>
    <name type="common">Bacteroides vulgatus</name>
    <dbReference type="NCBI Taxonomy" id="821"/>
    <lineage>
        <taxon>Bacteria</taxon>
        <taxon>Pseudomonadati</taxon>
        <taxon>Bacteroidota</taxon>
        <taxon>Bacteroidia</taxon>
        <taxon>Bacteroidales</taxon>
        <taxon>Bacteroidaceae</taxon>
        <taxon>Phocaeicola</taxon>
    </lineage>
</organism>
<evidence type="ECO:0000313" key="5">
    <source>
        <dbReference type="EMBL" id="RGM39597.1"/>
    </source>
</evidence>
<evidence type="ECO:0000313" key="11">
    <source>
        <dbReference type="Proteomes" id="UP000470777"/>
    </source>
</evidence>
<dbReference type="AlphaFoldDB" id="A0A1H7QDE5"/>
<evidence type="ECO:0008006" key="13">
    <source>
        <dbReference type="Google" id="ProtNLM"/>
    </source>
</evidence>
<evidence type="ECO:0000313" key="4">
    <source>
        <dbReference type="EMBL" id="KAB6697082.1"/>
    </source>
</evidence>
<evidence type="ECO:0000313" key="10">
    <source>
        <dbReference type="Proteomes" id="UP000437431"/>
    </source>
</evidence>
<evidence type="ECO:0000313" key="8">
    <source>
        <dbReference type="Proteomes" id="UP000266497"/>
    </source>
</evidence>
<dbReference type="Proteomes" id="UP000437380">
    <property type="component" value="Unassembled WGS sequence"/>
</dbReference>
<dbReference type="Proteomes" id="UP000470952">
    <property type="component" value="Unassembled WGS sequence"/>
</dbReference>
<dbReference type="Proteomes" id="UP000261003">
    <property type="component" value="Unassembled WGS sequence"/>
</dbReference>
<evidence type="ECO:0000313" key="3">
    <source>
        <dbReference type="EMBL" id="KAB6687799.1"/>
    </source>
</evidence>
<evidence type="ECO:0000313" key="12">
    <source>
        <dbReference type="Proteomes" id="UP000470952"/>
    </source>
</evidence>
<evidence type="ECO:0000313" key="9">
    <source>
        <dbReference type="Proteomes" id="UP000437380"/>
    </source>
</evidence>
<dbReference type="EMBL" id="QSTG01000047">
    <property type="protein sequence ID" value="RGM39597.1"/>
    <property type="molecule type" value="Genomic_DNA"/>
</dbReference>
<evidence type="ECO:0000313" key="2">
    <source>
        <dbReference type="EMBL" id="KAB6656262.1"/>
    </source>
</evidence>
<accession>A0A1H7QDE5</accession>
<name>A0A1H7QDE5_PHOVU</name>
<dbReference type="Proteomes" id="UP000470777">
    <property type="component" value="Unassembled WGS sequence"/>
</dbReference>
<proteinExistence type="predicted"/>
<dbReference type="Proteomes" id="UP000437431">
    <property type="component" value="Unassembled WGS sequence"/>
</dbReference>
<dbReference type="EMBL" id="WCZY01000034">
    <property type="protein sequence ID" value="KAB6687799.1"/>
    <property type="molecule type" value="Genomic_DNA"/>
</dbReference>
<dbReference type="RefSeq" id="WP_074783951.1">
    <property type="nucleotide sequence ID" value="NZ_CAXTCG010000039.1"/>
</dbReference>
<gene>
    <name evidence="6" type="ORF">DWY53_16670</name>
    <name evidence="5" type="ORF">DXC16_19830</name>
    <name evidence="4" type="ORF">GAY17_19025</name>
    <name evidence="1" type="ORF">GAY79_13470</name>
    <name evidence="2" type="ORF">GAZ76_19485</name>
    <name evidence="3" type="ORF">GAZ92_19470</name>
</gene>
<dbReference type="EMBL" id="QRUD01000053">
    <property type="protein sequence ID" value="RGR36009.1"/>
    <property type="molecule type" value="Genomic_DNA"/>
</dbReference>
<comment type="caution">
    <text evidence="4">The sequence shown here is derived from an EMBL/GenBank/DDBJ whole genome shotgun (WGS) entry which is preliminary data.</text>
</comment>
<evidence type="ECO:0000313" key="6">
    <source>
        <dbReference type="EMBL" id="RGR36009.1"/>
    </source>
</evidence>
<protein>
    <recommendedName>
        <fullName evidence="13">MarR family transcriptional regulator</fullName>
    </recommendedName>
</protein>
<dbReference type="EMBL" id="WDAY01000030">
    <property type="protein sequence ID" value="KAB6559144.1"/>
    <property type="molecule type" value="Genomic_DNA"/>
</dbReference>
<reference evidence="7 8" key="1">
    <citation type="submission" date="2018-08" db="EMBL/GenBank/DDBJ databases">
        <title>A genome reference for cultivated species of the human gut microbiota.</title>
        <authorList>
            <person name="Zou Y."/>
            <person name="Xue W."/>
            <person name="Luo G."/>
        </authorList>
    </citation>
    <scope>NUCLEOTIDE SEQUENCE [LARGE SCALE GENOMIC DNA]</scope>
    <source>
        <strain evidence="6 8">AF25-30LB</strain>
        <strain evidence="5 7">OM08-13BH</strain>
    </source>
</reference>
<dbReference type="EMBL" id="WDAG01000030">
    <property type="protein sequence ID" value="KAB6656262.1"/>
    <property type="molecule type" value="Genomic_DNA"/>
</dbReference>
<evidence type="ECO:0000313" key="1">
    <source>
        <dbReference type="EMBL" id="KAB6559144.1"/>
    </source>
</evidence>
<sequence>MVKMKEIAILGRPIQLQERSKAQMKGVTIGEMLSYKFYDGEFHGMPLLFAEPKDKVATPRGLSVTANNLTSLFQLPTVFLLPTCPAYERQRLIDKDVYFVVSDKYVHLPMLLANERIRKTKQAKVLTPVAQYLLLYHLQIESIEGLAARDIENKIPYSYASITLGITCLEDLGLCQKVSGGSKRKVIHFDKKGMELWKQAQSFLVNPVEERIYCDDLLSDDNFPVCGINALAHYTWLNPDPERMIMVPVKQLREFKSSGTLVRPNEFDGNIIIEAWKYPPVTTIGTKAEWVDRLSLAISLREDEDPRVEGEVERLINEIEWKD</sequence>
<dbReference type="Proteomes" id="UP000266497">
    <property type="component" value="Unassembled WGS sequence"/>
</dbReference>